<sequence length="97" mass="10381">MATFVVTYAYRPDPARLDAVRPAHRTFLGELNARGVVRVSGPLPATADAPAGALLVVEADDAQDALHTLDPDPFRDADLIAERSVREWLPVIGGFAS</sequence>
<dbReference type="AlphaFoldDB" id="A0A161IFP1"/>
<dbReference type="EMBL" id="CP014209">
    <property type="protein sequence ID" value="ANC30314.1"/>
    <property type="molecule type" value="Genomic_DNA"/>
</dbReference>
<gene>
    <name evidence="3" type="ORF">I598_0737</name>
</gene>
<organism evidence="3 4">
    <name type="scientific">Isoptericola dokdonensis DS-3</name>
    <dbReference type="NCBI Taxonomy" id="1300344"/>
    <lineage>
        <taxon>Bacteria</taxon>
        <taxon>Bacillati</taxon>
        <taxon>Actinomycetota</taxon>
        <taxon>Actinomycetes</taxon>
        <taxon>Micrococcales</taxon>
        <taxon>Promicromonosporaceae</taxon>
        <taxon>Isoptericola</taxon>
    </lineage>
</organism>
<keyword evidence="4" id="KW-1185">Reference proteome</keyword>
<dbReference type="Proteomes" id="UP000076794">
    <property type="component" value="Chromosome"/>
</dbReference>
<dbReference type="Gene3D" id="3.30.70.1060">
    <property type="entry name" value="Dimeric alpha+beta barrel"/>
    <property type="match status" value="1"/>
</dbReference>
<evidence type="ECO:0000256" key="1">
    <source>
        <dbReference type="ARBA" id="ARBA00007689"/>
    </source>
</evidence>
<name>A0A161IFP1_9MICO</name>
<evidence type="ECO:0000259" key="2">
    <source>
        <dbReference type="Pfam" id="PF03795"/>
    </source>
</evidence>
<dbReference type="STRING" id="1300344.I598_0737"/>
<proteinExistence type="inferred from homology"/>
<dbReference type="InterPro" id="IPR011008">
    <property type="entry name" value="Dimeric_a/b-barrel"/>
</dbReference>
<dbReference type="KEGG" id="ido:I598_0737"/>
<dbReference type="OrthoDB" id="8968203at2"/>
<protein>
    <submittedName>
        <fullName evidence="3">YciI-like protein</fullName>
    </submittedName>
</protein>
<comment type="similarity">
    <text evidence="1">Belongs to the YciI family.</text>
</comment>
<dbReference type="RefSeq" id="WP_068204873.1">
    <property type="nucleotide sequence ID" value="NZ_CP014209.1"/>
</dbReference>
<dbReference type="Pfam" id="PF03795">
    <property type="entry name" value="YCII"/>
    <property type="match status" value="1"/>
</dbReference>
<evidence type="ECO:0000313" key="4">
    <source>
        <dbReference type="Proteomes" id="UP000076794"/>
    </source>
</evidence>
<dbReference type="SUPFAM" id="SSF54909">
    <property type="entry name" value="Dimeric alpha+beta barrel"/>
    <property type="match status" value="1"/>
</dbReference>
<feature type="domain" description="YCII-related" evidence="2">
    <location>
        <begin position="4"/>
        <end position="88"/>
    </location>
</feature>
<reference evidence="3 4" key="1">
    <citation type="submission" date="2016-01" db="EMBL/GenBank/DDBJ databases">
        <title>Complete genome sequence of a soil Actinobacterium, Isoptericola dokdonensis DS-3.</title>
        <authorList>
            <person name="Kwon S.-K."/>
            <person name="Kim J.F."/>
        </authorList>
    </citation>
    <scope>NUCLEOTIDE SEQUENCE [LARGE SCALE GENOMIC DNA]</scope>
    <source>
        <strain evidence="3 4">DS-3</strain>
    </source>
</reference>
<dbReference type="PATRIC" id="fig|1300344.3.peg.741"/>
<dbReference type="InterPro" id="IPR005545">
    <property type="entry name" value="YCII"/>
</dbReference>
<evidence type="ECO:0000313" key="3">
    <source>
        <dbReference type="EMBL" id="ANC30314.1"/>
    </source>
</evidence>
<accession>A0A161IFP1</accession>